<feature type="transmembrane region" description="Helical" evidence="3">
    <location>
        <begin position="7"/>
        <end position="30"/>
    </location>
</feature>
<evidence type="ECO:0000256" key="3">
    <source>
        <dbReference type="SAM" id="Phobius"/>
    </source>
</evidence>
<organism evidence="4 5">
    <name type="scientific">Antrihabitans stalactiti</name>
    <dbReference type="NCBI Taxonomy" id="2584121"/>
    <lineage>
        <taxon>Bacteria</taxon>
        <taxon>Bacillati</taxon>
        <taxon>Actinomycetota</taxon>
        <taxon>Actinomycetes</taxon>
        <taxon>Mycobacteriales</taxon>
        <taxon>Nocardiaceae</taxon>
        <taxon>Antrihabitans</taxon>
    </lineage>
</organism>
<evidence type="ECO:0000256" key="2">
    <source>
        <dbReference type="ARBA" id="ARBA00023136"/>
    </source>
</evidence>
<dbReference type="AlphaFoldDB" id="A0A848KFU4"/>
<dbReference type="PANTHER" id="PTHR37042:SF4">
    <property type="entry name" value="OUTER MEMBRANE PROTEIN RV1973"/>
    <property type="match status" value="1"/>
</dbReference>
<comment type="subcellular location">
    <subcellularLocation>
        <location evidence="1">Membrane</location>
    </subcellularLocation>
</comment>
<sequence>MSPAVRLWAKIASIALLCVLFVVVLVVGWFQLSTYLDDRHTADARTAAVDAASVQVVDMLSYDYENVDTTLPKAADGLTGDFRDEYLKLVKDAIVPGAKEKKLTVKVSVQGAAVISASPDSVDTLMFVNQVTTSSENPQAVTSGSRLRVSMHKVDGRWLVSQLTPI</sequence>
<name>A0A848KFU4_9NOCA</name>
<reference evidence="4 5" key="1">
    <citation type="submission" date="2019-05" db="EMBL/GenBank/DDBJ databases">
        <authorList>
            <person name="Lee S.D."/>
        </authorList>
    </citation>
    <scope>NUCLEOTIDE SEQUENCE [LARGE SCALE GENOMIC DNA]</scope>
    <source>
        <strain evidence="4 5">YC2-7</strain>
    </source>
</reference>
<keyword evidence="3" id="KW-0812">Transmembrane</keyword>
<accession>A0A848KFU4</accession>
<dbReference type="GO" id="GO:0016020">
    <property type="term" value="C:membrane"/>
    <property type="evidence" value="ECO:0007669"/>
    <property type="project" value="UniProtKB-SubCell"/>
</dbReference>
<evidence type="ECO:0000256" key="1">
    <source>
        <dbReference type="ARBA" id="ARBA00004370"/>
    </source>
</evidence>
<keyword evidence="5" id="KW-1185">Reference proteome</keyword>
<evidence type="ECO:0000313" key="4">
    <source>
        <dbReference type="EMBL" id="NMN97061.1"/>
    </source>
</evidence>
<dbReference type="EMBL" id="VCQU01000006">
    <property type="protein sequence ID" value="NMN97061.1"/>
    <property type="molecule type" value="Genomic_DNA"/>
</dbReference>
<keyword evidence="3" id="KW-1133">Transmembrane helix</keyword>
<protein>
    <submittedName>
        <fullName evidence="4">H domain protein</fullName>
    </submittedName>
</protein>
<dbReference type="PANTHER" id="PTHR37042">
    <property type="entry name" value="OUTER MEMBRANE PROTEIN RV1973"/>
    <property type="match status" value="1"/>
</dbReference>
<keyword evidence="2 3" id="KW-0472">Membrane</keyword>
<reference evidence="4 5" key="2">
    <citation type="submission" date="2020-06" db="EMBL/GenBank/DDBJ databases">
        <title>Antribacter stalactiti gen. nov., sp. nov., a new member of the family Nacardiaceae isolated from a cave.</title>
        <authorList>
            <person name="Kim I.S."/>
        </authorList>
    </citation>
    <scope>NUCLEOTIDE SEQUENCE [LARGE SCALE GENOMIC DNA]</scope>
    <source>
        <strain evidence="4 5">YC2-7</strain>
    </source>
</reference>
<dbReference type="Proteomes" id="UP000535543">
    <property type="component" value="Unassembled WGS sequence"/>
</dbReference>
<evidence type="ECO:0000313" key="5">
    <source>
        <dbReference type="Proteomes" id="UP000535543"/>
    </source>
</evidence>
<gene>
    <name evidence="4" type="ORF">FGL95_18635</name>
</gene>
<comment type="caution">
    <text evidence="4">The sequence shown here is derived from an EMBL/GenBank/DDBJ whole genome shotgun (WGS) entry which is preliminary data.</text>
</comment>
<proteinExistence type="predicted"/>